<feature type="domain" description="HTH marR-type" evidence="1">
    <location>
        <begin position="11"/>
        <end position="142"/>
    </location>
</feature>
<dbReference type="GO" id="GO:0006950">
    <property type="term" value="P:response to stress"/>
    <property type="evidence" value="ECO:0007669"/>
    <property type="project" value="TreeGrafter"/>
</dbReference>
<accession>A0A9X3S7E1</accession>
<dbReference type="PROSITE" id="PS50995">
    <property type="entry name" value="HTH_MARR_2"/>
    <property type="match status" value="1"/>
</dbReference>
<proteinExistence type="predicted"/>
<dbReference type="SUPFAM" id="SSF46785">
    <property type="entry name" value="Winged helix' DNA-binding domain"/>
    <property type="match status" value="1"/>
</dbReference>
<name>A0A9X3S7E1_9ACTN</name>
<dbReference type="PANTHER" id="PTHR33164">
    <property type="entry name" value="TRANSCRIPTIONAL REGULATOR, MARR FAMILY"/>
    <property type="match status" value="1"/>
</dbReference>
<dbReference type="Pfam" id="PF01047">
    <property type="entry name" value="MarR"/>
    <property type="match status" value="1"/>
</dbReference>
<protein>
    <submittedName>
        <fullName evidence="2">MarR family transcriptional regulator</fullName>
    </submittedName>
</protein>
<dbReference type="AlphaFoldDB" id="A0A9X3S7E1"/>
<dbReference type="Gene3D" id="1.10.10.10">
    <property type="entry name" value="Winged helix-like DNA-binding domain superfamily/Winged helix DNA-binding domain"/>
    <property type="match status" value="1"/>
</dbReference>
<evidence type="ECO:0000313" key="2">
    <source>
        <dbReference type="EMBL" id="MDA0165961.1"/>
    </source>
</evidence>
<organism evidence="2 3">
    <name type="scientific">Solirubrobacter ginsenosidimutans</name>
    <dbReference type="NCBI Taxonomy" id="490573"/>
    <lineage>
        <taxon>Bacteria</taxon>
        <taxon>Bacillati</taxon>
        <taxon>Actinomycetota</taxon>
        <taxon>Thermoleophilia</taxon>
        <taxon>Solirubrobacterales</taxon>
        <taxon>Solirubrobacteraceae</taxon>
        <taxon>Solirubrobacter</taxon>
    </lineage>
</organism>
<dbReference type="Proteomes" id="UP001149140">
    <property type="component" value="Unassembled WGS sequence"/>
</dbReference>
<evidence type="ECO:0000259" key="1">
    <source>
        <dbReference type="PROSITE" id="PS50995"/>
    </source>
</evidence>
<dbReference type="PRINTS" id="PR00598">
    <property type="entry name" value="HTHMARR"/>
</dbReference>
<comment type="caution">
    <text evidence="2">The sequence shown here is derived from an EMBL/GenBank/DDBJ whole genome shotgun (WGS) entry which is preliminary data.</text>
</comment>
<reference evidence="2" key="1">
    <citation type="submission" date="2022-10" db="EMBL/GenBank/DDBJ databases">
        <title>The WGS of Solirubrobacter ginsenosidimutans DSM 21036.</title>
        <authorList>
            <person name="Jiang Z."/>
        </authorList>
    </citation>
    <scope>NUCLEOTIDE SEQUENCE</scope>
    <source>
        <strain evidence="2">DSM 21036</strain>
    </source>
</reference>
<dbReference type="InterPro" id="IPR000835">
    <property type="entry name" value="HTH_MarR-typ"/>
</dbReference>
<dbReference type="InterPro" id="IPR036388">
    <property type="entry name" value="WH-like_DNA-bd_sf"/>
</dbReference>
<sequence>MAKVAVPSSRQQEAWRLMLELFFAHRGQMLSIAQEFGLAPQQAFALQRLQPDEPMKLSDLASALHCDNSSVTGIADRLEKAGLAERQAHPTDRRVKTLALTERGKVIRGLYKDRIGTAPETLQNLTDEDAAILVEILTRAKTT</sequence>
<keyword evidence="3" id="KW-1185">Reference proteome</keyword>
<dbReference type="InterPro" id="IPR039422">
    <property type="entry name" value="MarR/SlyA-like"/>
</dbReference>
<dbReference type="PANTHER" id="PTHR33164:SF57">
    <property type="entry name" value="MARR-FAMILY TRANSCRIPTIONAL REGULATOR"/>
    <property type="match status" value="1"/>
</dbReference>
<dbReference type="InterPro" id="IPR036390">
    <property type="entry name" value="WH_DNA-bd_sf"/>
</dbReference>
<dbReference type="SMART" id="SM00347">
    <property type="entry name" value="HTH_MARR"/>
    <property type="match status" value="1"/>
</dbReference>
<dbReference type="EMBL" id="JAPDOD010000055">
    <property type="protein sequence ID" value="MDA0165961.1"/>
    <property type="molecule type" value="Genomic_DNA"/>
</dbReference>
<dbReference type="GO" id="GO:0003700">
    <property type="term" value="F:DNA-binding transcription factor activity"/>
    <property type="evidence" value="ECO:0007669"/>
    <property type="project" value="InterPro"/>
</dbReference>
<dbReference type="RefSeq" id="WP_270045222.1">
    <property type="nucleotide sequence ID" value="NZ_JAPDOD010000055.1"/>
</dbReference>
<evidence type="ECO:0000313" key="3">
    <source>
        <dbReference type="Proteomes" id="UP001149140"/>
    </source>
</evidence>
<gene>
    <name evidence="2" type="ORF">OM076_37195</name>
</gene>